<accession>A0A1G9G330</accession>
<sequence>MTGKAKKVLSLSSLLAGTALVWAASGVVSLATPDMNMTAATGPWEVSYGAGLSMTEGPGEFLLAGMSGESAKGGDQGSAGNGGAGEAQSGDDKSSVASDTTGDLDRDRLRLRDGDCDGDQDGDCDRDRDRLRDRDCDGDPDKDCDQDRDRDRDRDGSNDDADES</sequence>
<dbReference type="AlphaFoldDB" id="A0A1G9G330"/>
<proteinExistence type="predicted"/>
<evidence type="ECO:0000313" key="4">
    <source>
        <dbReference type="Proteomes" id="UP000199382"/>
    </source>
</evidence>
<feature type="region of interest" description="Disordered" evidence="1">
    <location>
        <begin position="55"/>
        <end position="164"/>
    </location>
</feature>
<dbReference type="EMBL" id="FNEK01000061">
    <property type="protein sequence ID" value="SDK95061.1"/>
    <property type="molecule type" value="Genomic_DNA"/>
</dbReference>
<keyword evidence="4" id="KW-1185">Reference proteome</keyword>
<dbReference type="OrthoDB" id="10016969at2"/>
<feature type="compositionally biased region" description="Gly residues" evidence="1">
    <location>
        <begin position="74"/>
        <end position="85"/>
    </location>
</feature>
<feature type="chain" id="PRO_5011586344" evidence="2">
    <location>
        <begin position="24"/>
        <end position="164"/>
    </location>
</feature>
<evidence type="ECO:0000256" key="2">
    <source>
        <dbReference type="SAM" id="SignalP"/>
    </source>
</evidence>
<dbReference type="STRING" id="571298.SAMN04488026_10615"/>
<dbReference type="RefSeq" id="WP_093161949.1">
    <property type="nucleotide sequence ID" value="NZ_FNEK01000061.1"/>
</dbReference>
<reference evidence="3 4" key="1">
    <citation type="submission" date="2016-10" db="EMBL/GenBank/DDBJ databases">
        <authorList>
            <person name="de Groot N.N."/>
        </authorList>
    </citation>
    <scope>NUCLEOTIDE SEQUENCE [LARGE SCALE GENOMIC DNA]</scope>
    <source>
        <strain evidence="3 4">DSM 25294</strain>
    </source>
</reference>
<feature type="compositionally biased region" description="Basic and acidic residues" evidence="1">
    <location>
        <begin position="123"/>
        <end position="157"/>
    </location>
</feature>
<feature type="compositionally biased region" description="Basic and acidic residues" evidence="1">
    <location>
        <begin position="103"/>
        <end position="115"/>
    </location>
</feature>
<evidence type="ECO:0000256" key="1">
    <source>
        <dbReference type="SAM" id="MobiDB-lite"/>
    </source>
</evidence>
<dbReference type="Proteomes" id="UP000199382">
    <property type="component" value="Unassembled WGS sequence"/>
</dbReference>
<gene>
    <name evidence="3" type="ORF">SAMN04488026_10615</name>
</gene>
<protein>
    <submittedName>
        <fullName evidence="3">Uncharacterized protein</fullName>
    </submittedName>
</protein>
<organism evidence="3 4">
    <name type="scientific">Aliiruegeria lutimaris</name>
    <dbReference type="NCBI Taxonomy" id="571298"/>
    <lineage>
        <taxon>Bacteria</taxon>
        <taxon>Pseudomonadati</taxon>
        <taxon>Pseudomonadota</taxon>
        <taxon>Alphaproteobacteria</taxon>
        <taxon>Rhodobacterales</taxon>
        <taxon>Roseobacteraceae</taxon>
        <taxon>Aliiruegeria</taxon>
    </lineage>
</organism>
<keyword evidence="2" id="KW-0732">Signal</keyword>
<feature type="signal peptide" evidence="2">
    <location>
        <begin position="1"/>
        <end position="23"/>
    </location>
</feature>
<evidence type="ECO:0000313" key="3">
    <source>
        <dbReference type="EMBL" id="SDK95061.1"/>
    </source>
</evidence>
<name>A0A1G9G330_9RHOB</name>